<reference evidence="2 3" key="1">
    <citation type="journal article" date="2019" name="Sci. Rep.">
        <title>Orb-weaving spider Araneus ventricosus genome elucidates the spidroin gene catalogue.</title>
        <authorList>
            <person name="Kono N."/>
            <person name="Nakamura H."/>
            <person name="Ohtoshi R."/>
            <person name="Moran D.A.P."/>
            <person name="Shinohara A."/>
            <person name="Yoshida Y."/>
            <person name="Fujiwara M."/>
            <person name="Mori M."/>
            <person name="Tomita M."/>
            <person name="Arakawa K."/>
        </authorList>
    </citation>
    <scope>NUCLEOTIDE SEQUENCE [LARGE SCALE GENOMIC DNA]</scope>
</reference>
<dbReference type="AlphaFoldDB" id="A0A4Y2EAA0"/>
<evidence type="ECO:0000313" key="3">
    <source>
        <dbReference type="Proteomes" id="UP000499080"/>
    </source>
</evidence>
<accession>A0A4Y2EAA0</accession>
<comment type="caution">
    <text evidence="2">The sequence shown here is derived from an EMBL/GenBank/DDBJ whole genome shotgun (WGS) entry which is preliminary data.</text>
</comment>
<dbReference type="Proteomes" id="UP000499080">
    <property type="component" value="Unassembled WGS sequence"/>
</dbReference>
<name>A0A4Y2EAA0_ARAVE</name>
<evidence type="ECO:0000313" key="2">
    <source>
        <dbReference type="EMBL" id="GBM24725.1"/>
    </source>
</evidence>
<keyword evidence="3" id="KW-1185">Reference proteome</keyword>
<evidence type="ECO:0000256" key="1">
    <source>
        <dbReference type="SAM" id="MobiDB-lite"/>
    </source>
</evidence>
<feature type="region of interest" description="Disordered" evidence="1">
    <location>
        <begin position="161"/>
        <end position="211"/>
    </location>
</feature>
<gene>
    <name evidence="2" type="ORF">AVEN_141800_1</name>
</gene>
<feature type="compositionally biased region" description="Acidic residues" evidence="1">
    <location>
        <begin position="191"/>
        <end position="201"/>
    </location>
</feature>
<protein>
    <submittedName>
        <fullName evidence="2">Uncharacterized protein</fullName>
    </submittedName>
</protein>
<dbReference type="EMBL" id="BGPR01000526">
    <property type="protein sequence ID" value="GBM24725.1"/>
    <property type="molecule type" value="Genomic_DNA"/>
</dbReference>
<proteinExistence type="predicted"/>
<feature type="compositionally biased region" description="Low complexity" evidence="1">
    <location>
        <begin position="202"/>
        <end position="211"/>
    </location>
</feature>
<sequence length="211" mass="23514">MTVEAIVSSAEAGGLAHHRDTADFSRRRYVLSLEKGPGAPSITVPTGQTSSCLLIRQQLISVYLWCPVADLVTPFVFSAYLESISGILRPLLHICQLLGFWIDTARPSVCSTSQLFHAADNVSSSLSFPNRSIYFLLATPTSYEKEIERLRKLFAEVETEGDSDFDNEDNGPEDILEENFSNHESFSEYDKESEEDGDSGNEEVNNSEWFS</sequence>
<organism evidence="2 3">
    <name type="scientific">Araneus ventricosus</name>
    <name type="common">Orbweaver spider</name>
    <name type="synonym">Epeira ventricosa</name>
    <dbReference type="NCBI Taxonomy" id="182803"/>
    <lineage>
        <taxon>Eukaryota</taxon>
        <taxon>Metazoa</taxon>
        <taxon>Ecdysozoa</taxon>
        <taxon>Arthropoda</taxon>
        <taxon>Chelicerata</taxon>
        <taxon>Arachnida</taxon>
        <taxon>Araneae</taxon>
        <taxon>Araneomorphae</taxon>
        <taxon>Entelegynae</taxon>
        <taxon>Araneoidea</taxon>
        <taxon>Araneidae</taxon>
        <taxon>Araneus</taxon>
    </lineage>
</organism>
<feature type="compositionally biased region" description="Acidic residues" evidence="1">
    <location>
        <begin position="161"/>
        <end position="177"/>
    </location>
</feature>